<feature type="domain" description="PucR C-terminal helix-turn-helix" evidence="3">
    <location>
        <begin position="466"/>
        <end position="523"/>
    </location>
</feature>
<evidence type="ECO:0000259" key="4">
    <source>
        <dbReference type="Pfam" id="PF17853"/>
    </source>
</evidence>
<dbReference type="Proteomes" id="UP000766698">
    <property type="component" value="Unassembled WGS sequence"/>
</dbReference>
<dbReference type="InterPro" id="IPR012914">
    <property type="entry name" value="PucR_dom"/>
</dbReference>
<dbReference type="Gene3D" id="1.10.10.2840">
    <property type="entry name" value="PucR C-terminal helix-turn-helix domain"/>
    <property type="match status" value="1"/>
</dbReference>
<dbReference type="InterPro" id="IPR051448">
    <property type="entry name" value="CdaR-like_regulators"/>
</dbReference>
<comment type="caution">
    <text evidence="5">The sequence shown here is derived from an EMBL/GenBank/DDBJ whole genome shotgun (WGS) entry which is preliminary data.</text>
</comment>
<evidence type="ECO:0000259" key="3">
    <source>
        <dbReference type="Pfam" id="PF13556"/>
    </source>
</evidence>
<dbReference type="InterPro" id="IPR042070">
    <property type="entry name" value="PucR_C-HTH_sf"/>
</dbReference>
<dbReference type="PANTHER" id="PTHR33744:SF1">
    <property type="entry name" value="DNA-BINDING TRANSCRIPTIONAL ACTIVATOR ADER"/>
    <property type="match status" value="1"/>
</dbReference>
<evidence type="ECO:0000256" key="1">
    <source>
        <dbReference type="ARBA" id="ARBA00006754"/>
    </source>
</evidence>
<reference evidence="6" key="1">
    <citation type="journal article" date="2020" name="Syst. Appl. Microbiol.">
        <title>Streptomyces alkaliterrae sp. nov., isolated from an alkaline soil, and emended descriptions of Streptomyces alkaliphilus, Streptomyces calidiresistens and Streptomyces durbertensis.</title>
        <authorList>
            <person name="Swiecimska M."/>
            <person name="Golinska P."/>
            <person name="Nouioui I."/>
            <person name="Wypij M."/>
            <person name="Rai M."/>
            <person name="Sangal V."/>
            <person name="Goodfellow M."/>
        </authorList>
    </citation>
    <scope>NUCLEOTIDE SEQUENCE [LARGE SCALE GENOMIC DNA]</scope>
    <source>
        <strain evidence="6">DSM 104538</strain>
    </source>
</reference>
<dbReference type="Pfam" id="PF17853">
    <property type="entry name" value="GGDEF_2"/>
    <property type="match status" value="1"/>
</dbReference>
<dbReference type="InterPro" id="IPR025736">
    <property type="entry name" value="PucR_C-HTH_dom"/>
</dbReference>
<feature type="domain" description="Purine catabolism PurC-like" evidence="2">
    <location>
        <begin position="2"/>
        <end position="119"/>
    </location>
</feature>
<sequence length="532" mass="56175">MPELRRGDPHVVAGRDALDRPVRWVHSMELAADLAPLLRGGELVLTTGIALPAAAADLDGYVRELDDGGAAGLVVELGRRWTRELPAPLAEACERAGLPLVALRREVPFVAVTQAVGERLVNAQVVELRAAGQIHDAFTALSVAEAGPADILAEAARIAGHPVVLESFRHRVLGYDTGGAPADELLRDWEQRSRRVRLDRRTGYDHGAGWLVTVVGSRGDDWGRLVVLTPQPPPDRHVVLVERAAAALALHRLHARHRDGVERQAHHALLTALRDRGADEELLDRCAQAGVPLTDRSLTGVAARPVVRRGRRAFAAADALTGLAAALASALRDRDVPALVGTDPDDVLALLSLPPDADAAAVLAAVAAELGAPGDVVLAAGETVHGPRDAGRSLAEAHHVAASVRPEPAGGPGPAGAAPGPAVHRLADVHLRGLLHLLSDDDRLARFVARELGPLLRHDADHGTRLLDALAALLDSGDKTAAAAALHVSRPVLYDRLARVERVLGVDLADPETRTSLHTALLAHRLPLTDRG</sequence>
<dbReference type="PANTHER" id="PTHR33744">
    <property type="entry name" value="CARBOHYDRATE DIACID REGULATOR"/>
    <property type="match status" value="1"/>
</dbReference>
<comment type="similarity">
    <text evidence="1">Belongs to the CdaR family.</text>
</comment>
<evidence type="ECO:0000313" key="6">
    <source>
        <dbReference type="Proteomes" id="UP000766698"/>
    </source>
</evidence>
<dbReference type="InterPro" id="IPR036390">
    <property type="entry name" value="WH_DNA-bd_sf"/>
</dbReference>
<name>A0ABR6ECD2_9ACTN</name>
<proteinExistence type="inferred from homology"/>
<dbReference type="InterPro" id="IPR041522">
    <property type="entry name" value="CdaR_GGDEF"/>
</dbReference>
<dbReference type="SUPFAM" id="SSF46785">
    <property type="entry name" value="Winged helix' DNA-binding domain"/>
    <property type="match status" value="1"/>
</dbReference>
<feature type="domain" description="CdaR GGDEF-like" evidence="4">
    <location>
        <begin position="278"/>
        <end position="401"/>
    </location>
</feature>
<keyword evidence="6" id="KW-1185">Reference proteome</keyword>
<gene>
    <name evidence="5" type="ORF">GL263_04040</name>
</gene>
<organism evidence="5 6">
    <name type="scientific">Streptomyces durbertensis</name>
    <dbReference type="NCBI Taxonomy" id="2448886"/>
    <lineage>
        <taxon>Bacteria</taxon>
        <taxon>Bacillati</taxon>
        <taxon>Actinomycetota</taxon>
        <taxon>Actinomycetes</taxon>
        <taxon>Kitasatosporales</taxon>
        <taxon>Streptomycetaceae</taxon>
        <taxon>Streptomyces</taxon>
    </lineage>
</organism>
<dbReference type="EMBL" id="WMLF01000033">
    <property type="protein sequence ID" value="MBB1242747.1"/>
    <property type="molecule type" value="Genomic_DNA"/>
</dbReference>
<evidence type="ECO:0000313" key="5">
    <source>
        <dbReference type="EMBL" id="MBB1242747.1"/>
    </source>
</evidence>
<dbReference type="Pfam" id="PF07905">
    <property type="entry name" value="PucR"/>
    <property type="match status" value="1"/>
</dbReference>
<dbReference type="Pfam" id="PF13556">
    <property type="entry name" value="HTH_30"/>
    <property type="match status" value="1"/>
</dbReference>
<accession>A0ABR6ECD2</accession>
<protein>
    <submittedName>
        <fullName evidence="5">PucR family transcriptional regulator</fullName>
    </submittedName>
</protein>
<evidence type="ECO:0000259" key="2">
    <source>
        <dbReference type="Pfam" id="PF07905"/>
    </source>
</evidence>